<dbReference type="EMBL" id="CP115450">
    <property type="protein sequence ID" value="WBP86284.1"/>
    <property type="molecule type" value="Genomic_DNA"/>
</dbReference>
<evidence type="ECO:0000313" key="2">
    <source>
        <dbReference type="EMBL" id="WBP86284.1"/>
    </source>
</evidence>
<feature type="signal peptide" evidence="1">
    <location>
        <begin position="1"/>
        <end position="31"/>
    </location>
</feature>
<evidence type="ECO:0000313" key="3">
    <source>
        <dbReference type="Proteomes" id="UP001212821"/>
    </source>
</evidence>
<evidence type="ECO:0000256" key="1">
    <source>
        <dbReference type="SAM" id="SignalP"/>
    </source>
</evidence>
<keyword evidence="3" id="KW-1185">Reference proteome</keyword>
<gene>
    <name evidence="2" type="ORF">O1G21_10820</name>
</gene>
<sequence>MFTPKAMLRGSAATATVVAAVMGLGAGSAHAAGWPPLQPGAHLYSGTGGSGAVTPVDLDDFGTCHTLSAPARSVQVASGSASVVLYSGAGCTGANPWATGSLAQSDLPWPVLSYRVVPA</sequence>
<proteinExistence type="predicted"/>
<protein>
    <recommendedName>
        <fullName evidence="4">Peptidase inhibitor family I36</fullName>
    </recommendedName>
</protein>
<organism evidence="2 3">
    <name type="scientific">Kitasatospora cathayae</name>
    <dbReference type="NCBI Taxonomy" id="3004092"/>
    <lineage>
        <taxon>Bacteria</taxon>
        <taxon>Bacillati</taxon>
        <taxon>Actinomycetota</taxon>
        <taxon>Actinomycetes</taxon>
        <taxon>Kitasatosporales</taxon>
        <taxon>Streptomycetaceae</taxon>
        <taxon>Kitasatospora</taxon>
    </lineage>
</organism>
<name>A0ABY7Q0W1_9ACTN</name>
<keyword evidence="1" id="KW-0732">Signal</keyword>
<evidence type="ECO:0008006" key="4">
    <source>
        <dbReference type="Google" id="ProtNLM"/>
    </source>
</evidence>
<dbReference type="Proteomes" id="UP001212821">
    <property type="component" value="Chromosome"/>
</dbReference>
<accession>A0ABY7Q0W1</accession>
<dbReference type="RefSeq" id="WP_270142834.1">
    <property type="nucleotide sequence ID" value="NZ_CP115450.1"/>
</dbReference>
<reference evidence="3" key="1">
    <citation type="submission" date="2022-12" db="EMBL/GenBank/DDBJ databases">
        <authorList>
            <person name="Mo P."/>
        </authorList>
    </citation>
    <scope>NUCLEOTIDE SEQUENCE [LARGE SCALE GENOMIC DNA]</scope>
    <source>
        <strain evidence="3">HUAS 3-15</strain>
    </source>
</reference>
<feature type="chain" id="PRO_5046133508" description="Peptidase inhibitor family I36" evidence="1">
    <location>
        <begin position="32"/>
        <end position="119"/>
    </location>
</feature>